<reference evidence="3" key="1">
    <citation type="submission" date="2018-05" db="EMBL/GenBank/DDBJ databases">
        <authorList>
            <person name="Lanie J.A."/>
            <person name="Ng W.-L."/>
            <person name="Kazmierczak K.M."/>
            <person name="Andrzejewski T.M."/>
            <person name="Davidsen T.M."/>
            <person name="Wayne K.J."/>
            <person name="Tettelin H."/>
            <person name="Glass J.I."/>
            <person name="Rusch D."/>
            <person name="Podicherti R."/>
            <person name="Tsui H.-C.T."/>
            <person name="Winkler M.E."/>
        </authorList>
    </citation>
    <scope>NUCLEOTIDE SEQUENCE</scope>
</reference>
<feature type="transmembrane region" description="Helical" evidence="1">
    <location>
        <begin position="6"/>
        <end position="26"/>
    </location>
</feature>
<sequence>MNVANLVSVLASISWLLLIGSILFAGASVARGGRARSFASLVLGTLGLALVLSTVSQGLVFIQPESRAVVISALRQTGIRRQALQPGLRFITPFFEDVVLYPIAKQTYTMSG</sequence>
<keyword evidence="1" id="KW-0472">Membrane</keyword>
<protein>
    <recommendedName>
        <fullName evidence="2">Band 7 domain-containing protein</fullName>
    </recommendedName>
</protein>
<proteinExistence type="predicted"/>
<gene>
    <name evidence="3" type="ORF">METZ01_LOCUS361631</name>
</gene>
<dbReference type="Pfam" id="PF01145">
    <property type="entry name" value="Band_7"/>
    <property type="match status" value="1"/>
</dbReference>
<evidence type="ECO:0000256" key="1">
    <source>
        <dbReference type="SAM" id="Phobius"/>
    </source>
</evidence>
<keyword evidence="1" id="KW-0812">Transmembrane</keyword>
<feature type="non-terminal residue" evidence="3">
    <location>
        <position position="112"/>
    </location>
</feature>
<feature type="transmembrane region" description="Helical" evidence="1">
    <location>
        <begin position="38"/>
        <end position="62"/>
    </location>
</feature>
<organism evidence="3">
    <name type="scientific">marine metagenome</name>
    <dbReference type="NCBI Taxonomy" id="408172"/>
    <lineage>
        <taxon>unclassified sequences</taxon>
        <taxon>metagenomes</taxon>
        <taxon>ecological metagenomes</taxon>
    </lineage>
</organism>
<dbReference type="InterPro" id="IPR001107">
    <property type="entry name" value="Band_7"/>
</dbReference>
<keyword evidence="1" id="KW-1133">Transmembrane helix</keyword>
<dbReference type="AlphaFoldDB" id="A0A382SHV5"/>
<dbReference type="EMBL" id="UINC01128794">
    <property type="protein sequence ID" value="SVD08777.1"/>
    <property type="molecule type" value="Genomic_DNA"/>
</dbReference>
<feature type="domain" description="Band 7" evidence="2">
    <location>
        <begin position="62"/>
        <end position="111"/>
    </location>
</feature>
<accession>A0A382SHV5</accession>
<evidence type="ECO:0000313" key="3">
    <source>
        <dbReference type="EMBL" id="SVD08777.1"/>
    </source>
</evidence>
<evidence type="ECO:0000259" key="2">
    <source>
        <dbReference type="Pfam" id="PF01145"/>
    </source>
</evidence>
<name>A0A382SHV5_9ZZZZ</name>